<dbReference type="CDD" id="cd06558">
    <property type="entry name" value="crotonase-like"/>
    <property type="match status" value="1"/>
</dbReference>
<comment type="caution">
    <text evidence="6">The sequence shown here is derived from an EMBL/GenBank/DDBJ whole genome shotgun (WGS) entry which is preliminary data.</text>
</comment>
<protein>
    <submittedName>
        <fullName evidence="6">Putative peroxisomal enoyl-coa hydratase</fullName>
    </submittedName>
</protein>
<dbReference type="OrthoDB" id="14970at2759"/>
<dbReference type="PANTHER" id="PTHR43149:SF1">
    <property type="entry name" value="DELTA(3,5)-DELTA(2,4)-DIENOYL-COA ISOMERASE, MITOCHONDRIAL"/>
    <property type="match status" value="1"/>
</dbReference>
<dbReference type="OMA" id="FQEACWA"/>
<comment type="pathway">
    <text evidence="1">Lipid metabolism; fatty acid beta-oxidation.</text>
</comment>
<dbReference type="InterPro" id="IPR045002">
    <property type="entry name" value="Ech1-like"/>
</dbReference>
<dbReference type="SUPFAM" id="SSF52096">
    <property type="entry name" value="ClpP/crotonase"/>
    <property type="match status" value="1"/>
</dbReference>
<dbReference type="UniPathway" id="UPA00659"/>
<evidence type="ECO:0000256" key="1">
    <source>
        <dbReference type="ARBA" id="ARBA00005005"/>
    </source>
</evidence>
<evidence type="ECO:0000256" key="5">
    <source>
        <dbReference type="ARBA" id="ARBA00023235"/>
    </source>
</evidence>
<keyword evidence="3" id="KW-0276">Fatty acid metabolism</keyword>
<dbReference type="GO" id="GO:0006635">
    <property type="term" value="P:fatty acid beta-oxidation"/>
    <property type="evidence" value="ECO:0007669"/>
    <property type="project" value="UniProtKB-UniPathway"/>
</dbReference>
<dbReference type="PANTHER" id="PTHR43149">
    <property type="entry name" value="ENOYL-COA HYDRATASE"/>
    <property type="match status" value="1"/>
</dbReference>
<dbReference type="VEuPathDB" id="TriTrypDB:Lsey_0161_0140"/>
<gene>
    <name evidence="6" type="ORF">ABL78_5085</name>
</gene>
<keyword evidence="5" id="KW-0413">Isomerase</keyword>
<evidence type="ECO:0000313" key="6">
    <source>
        <dbReference type="EMBL" id="KPI85865.1"/>
    </source>
</evidence>
<reference evidence="6 7" key="1">
    <citation type="journal article" date="2015" name="PLoS Pathog.">
        <title>Leptomonas seymouri: Adaptations to the Dixenous Life Cycle Analyzed by Genome Sequencing, Transcriptome Profiling and Co-infection with Leishmania donovani.</title>
        <authorList>
            <person name="Kraeva N."/>
            <person name="Butenko A."/>
            <person name="Hlavacova J."/>
            <person name="Kostygov A."/>
            <person name="Myskova J."/>
            <person name="Grybchuk D."/>
            <person name="Lestinova T."/>
            <person name="Votypka J."/>
            <person name="Volf P."/>
            <person name="Opperdoes F."/>
            <person name="Flegontov P."/>
            <person name="Lukes J."/>
            <person name="Yurchenko V."/>
        </authorList>
    </citation>
    <scope>NUCLEOTIDE SEQUENCE [LARGE SCALE GENOMIC DNA]</scope>
    <source>
        <strain evidence="6 7">ATCC 30220</strain>
    </source>
</reference>
<evidence type="ECO:0000313" key="7">
    <source>
        <dbReference type="Proteomes" id="UP000038009"/>
    </source>
</evidence>
<organism evidence="6 7">
    <name type="scientific">Leptomonas seymouri</name>
    <dbReference type="NCBI Taxonomy" id="5684"/>
    <lineage>
        <taxon>Eukaryota</taxon>
        <taxon>Discoba</taxon>
        <taxon>Euglenozoa</taxon>
        <taxon>Kinetoplastea</taxon>
        <taxon>Metakinetoplastina</taxon>
        <taxon>Trypanosomatida</taxon>
        <taxon>Trypanosomatidae</taxon>
        <taxon>Leishmaniinae</taxon>
        <taxon>Leptomonas</taxon>
    </lineage>
</organism>
<name>A0A0N1HVP1_LEPSE</name>
<comment type="similarity">
    <text evidence="2">Belongs to the enoyl-CoA hydratase/isomerase family.</text>
</comment>
<dbReference type="AlphaFoldDB" id="A0A0N1HVP1"/>
<sequence length="312" mass="33639">MMSSAEASSLIRRIGSFHIYRGATKGVIEVLSGDPKHPVRSLNLLGAAYVSALKEVASMLSEELNEEARVAIFAPREGCSFSAGIDLKELAGEPVTTATATASSKYPAMRLQQQHRVVRAFQDGLSSLARCRIPIIAAIDRHCIGGATSVASACDLRYATVQSVFSIKEAAVGLAADIGALQRLPAIIGEGRTRELAFTCREFDSEEAKRIGFVEEVCPDYATLMAHARRRAAEIASNSPLGVQNSKLILNWQRERAVQESLEHQAAVAAFSLPCHDIAEAARAFAEKRDPEFTDYVVNPTGGLAQPDHKGF</sequence>
<proteinExistence type="inferred from homology"/>
<accession>A0A0N1HVP1</accession>
<dbReference type="Proteomes" id="UP000038009">
    <property type="component" value="Unassembled WGS sequence"/>
</dbReference>
<dbReference type="InterPro" id="IPR001753">
    <property type="entry name" value="Enoyl-CoA_hydra/iso"/>
</dbReference>
<dbReference type="InterPro" id="IPR029045">
    <property type="entry name" value="ClpP/crotonase-like_dom_sf"/>
</dbReference>
<dbReference type="EMBL" id="LJSK01000161">
    <property type="protein sequence ID" value="KPI85865.1"/>
    <property type="molecule type" value="Genomic_DNA"/>
</dbReference>
<dbReference type="GO" id="GO:0051750">
    <property type="term" value="F:delta(3,5)-delta(2,4)-dienoyl-CoA isomerase activity"/>
    <property type="evidence" value="ECO:0007669"/>
    <property type="project" value="TreeGrafter"/>
</dbReference>
<keyword evidence="4" id="KW-0443">Lipid metabolism</keyword>
<evidence type="ECO:0000256" key="3">
    <source>
        <dbReference type="ARBA" id="ARBA00022832"/>
    </source>
</evidence>
<dbReference type="Gene3D" id="3.90.226.10">
    <property type="entry name" value="2-enoyl-CoA Hydratase, Chain A, domain 1"/>
    <property type="match status" value="1"/>
</dbReference>
<dbReference type="Pfam" id="PF00378">
    <property type="entry name" value="ECH_1"/>
    <property type="match status" value="1"/>
</dbReference>
<dbReference type="FunFam" id="1.10.12.10:FF:000004">
    <property type="entry name" value="Delta3,5-delta2,4-dienoyl-CoA isomerase"/>
    <property type="match status" value="1"/>
</dbReference>
<evidence type="ECO:0000256" key="4">
    <source>
        <dbReference type="ARBA" id="ARBA00023098"/>
    </source>
</evidence>
<keyword evidence="7" id="KW-1185">Reference proteome</keyword>
<dbReference type="InterPro" id="IPR014748">
    <property type="entry name" value="Enoyl-CoA_hydra_C"/>
</dbReference>
<dbReference type="Gene3D" id="1.10.12.10">
    <property type="entry name" value="Lyase 2-enoyl-coa Hydratase, Chain A, domain 2"/>
    <property type="match status" value="1"/>
</dbReference>
<evidence type="ECO:0000256" key="2">
    <source>
        <dbReference type="ARBA" id="ARBA00005254"/>
    </source>
</evidence>